<proteinExistence type="predicted"/>
<feature type="transmembrane region" description="Helical" evidence="1">
    <location>
        <begin position="62"/>
        <end position="82"/>
    </location>
</feature>
<gene>
    <name evidence="2" type="ORF">WR25_11126</name>
</gene>
<dbReference type="InterPro" id="IPR038885">
    <property type="entry name" value="PLB1"/>
</dbReference>
<dbReference type="STRING" id="2018661.A0A2A2JJC2"/>
<reference evidence="2 3" key="1">
    <citation type="journal article" date="2017" name="Curr. Biol.">
        <title>Genome architecture and evolution of a unichromosomal asexual nematode.</title>
        <authorList>
            <person name="Fradin H."/>
            <person name="Zegar C."/>
            <person name="Gutwein M."/>
            <person name="Lucas J."/>
            <person name="Kovtun M."/>
            <person name="Corcoran D."/>
            <person name="Baugh L.R."/>
            <person name="Kiontke K."/>
            <person name="Gunsalus K."/>
            <person name="Fitch D.H."/>
            <person name="Piano F."/>
        </authorList>
    </citation>
    <scope>NUCLEOTIDE SEQUENCE [LARGE SCALE GENOMIC DNA]</scope>
    <source>
        <strain evidence="2">PF1309</strain>
    </source>
</reference>
<dbReference type="InterPro" id="IPR036514">
    <property type="entry name" value="SGNH_hydro_sf"/>
</dbReference>
<name>A0A2A2JJC2_9BILA</name>
<dbReference type="Proteomes" id="UP000218231">
    <property type="component" value="Unassembled WGS sequence"/>
</dbReference>
<dbReference type="OrthoDB" id="10265800at2759"/>
<dbReference type="Gene3D" id="3.40.50.1110">
    <property type="entry name" value="SGNH hydrolase"/>
    <property type="match status" value="1"/>
</dbReference>
<keyword evidence="1" id="KW-0472">Membrane</keyword>
<dbReference type="GO" id="GO:0004620">
    <property type="term" value="F:phospholipase activity"/>
    <property type="evidence" value="ECO:0007669"/>
    <property type="project" value="InterPro"/>
</dbReference>
<dbReference type="PANTHER" id="PTHR21325">
    <property type="entry name" value="PHOSPHOLIPASE B, PLB1"/>
    <property type="match status" value="1"/>
</dbReference>
<dbReference type="EMBL" id="LIAE01010401">
    <property type="protein sequence ID" value="PAV61701.1"/>
    <property type="molecule type" value="Genomic_DNA"/>
</dbReference>
<organism evidence="2 3">
    <name type="scientific">Diploscapter pachys</name>
    <dbReference type="NCBI Taxonomy" id="2018661"/>
    <lineage>
        <taxon>Eukaryota</taxon>
        <taxon>Metazoa</taxon>
        <taxon>Ecdysozoa</taxon>
        <taxon>Nematoda</taxon>
        <taxon>Chromadorea</taxon>
        <taxon>Rhabditida</taxon>
        <taxon>Rhabditina</taxon>
        <taxon>Rhabditomorpha</taxon>
        <taxon>Rhabditoidea</taxon>
        <taxon>Rhabditidae</taxon>
        <taxon>Diploscapter</taxon>
    </lineage>
</organism>
<evidence type="ECO:0000256" key="1">
    <source>
        <dbReference type="SAM" id="Phobius"/>
    </source>
</evidence>
<keyword evidence="1" id="KW-0812">Transmembrane</keyword>
<comment type="caution">
    <text evidence="2">The sequence shown here is derived from an EMBL/GenBank/DDBJ whole genome shotgun (WGS) entry which is preliminary data.</text>
</comment>
<evidence type="ECO:0000313" key="2">
    <source>
        <dbReference type="EMBL" id="PAV61701.1"/>
    </source>
</evidence>
<evidence type="ECO:0000313" key="3">
    <source>
        <dbReference type="Proteomes" id="UP000218231"/>
    </source>
</evidence>
<dbReference type="SUPFAM" id="SSF52266">
    <property type="entry name" value="SGNH hydrolase"/>
    <property type="match status" value="1"/>
</dbReference>
<dbReference type="Pfam" id="PF00657">
    <property type="entry name" value="Lipase_GDSL"/>
    <property type="match status" value="1"/>
</dbReference>
<accession>A0A2A2JJC2</accession>
<keyword evidence="3" id="KW-1185">Reference proteome</keyword>
<sequence>MKYNGGRSFKGKLKYEGIPLLKGYSTKAYAEDIETYRAYYSSDCKFRFFPDFAQYFLNRYRLTVGVVLVVIGIIALVEYAMWRSTNTSELPGKMDGEKPVRMPTFGSKLECDASLMKPSEAVPENVNKIRPADIKAIGAMGDSLTIGAFSKNYVHERNDRVAHSQYPGISWATGVDEPLENHTTIANILLKFNPNLEGGSTGEGYGLNTNFNKAVGGMTVHDLKRQANELVEAITKAELTSSWKLITLFIGTNDIGQLNAYHPDRETVSGPTYREKLHEAVGLLKTHLPNSIVAVMPMWNSQICIDSTSLLTTGKRATTPSIPNILELRDALIQDYKKAAFELPDKFHSNNFTVVICPFLEDLKDAVRNKKGEYNFDFYAGDTFHLSKYGNAVIAKWFWNSLFEPVNKKSTKVDLTDETSPLKCPDKNVPYIRTIGNS</sequence>
<dbReference type="PANTHER" id="PTHR21325:SF26">
    <property type="entry name" value="LIPASE_GDSL DOMAIN-CONTAINING PROTEIN"/>
    <property type="match status" value="1"/>
</dbReference>
<protein>
    <submittedName>
        <fullName evidence="2">Uncharacterized protein</fullName>
    </submittedName>
</protein>
<dbReference type="AlphaFoldDB" id="A0A2A2JJC2"/>
<keyword evidence="1" id="KW-1133">Transmembrane helix</keyword>
<dbReference type="GO" id="GO:0006644">
    <property type="term" value="P:phospholipid metabolic process"/>
    <property type="evidence" value="ECO:0007669"/>
    <property type="project" value="TreeGrafter"/>
</dbReference>
<dbReference type="InterPro" id="IPR001087">
    <property type="entry name" value="GDSL"/>
</dbReference>